<evidence type="ECO:0000313" key="13">
    <source>
        <dbReference type="EMBL" id="MFC5271957.1"/>
    </source>
</evidence>
<evidence type="ECO:0000256" key="4">
    <source>
        <dbReference type="ARBA" id="ARBA00022729"/>
    </source>
</evidence>
<feature type="domain" description="Peptidase M43 pregnancy-associated plasma-A" evidence="10">
    <location>
        <begin position="189"/>
        <end position="349"/>
    </location>
</feature>
<accession>A0ABW0EDG8</accession>
<dbReference type="Pfam" id="PF05572">
    <property type="entry name" value="Peptidase_M43"/>
    <property type="match status" value="1"/>
</dbReference>
<evidence type="ECO:0000256" key="6">
    <source>
        <dbReference type="ARBA" id="ARBA00022833"/>
    </source>
</evidence>
<dbReference type="PANTHER" id="PTHR47466">
    <property type="match status" value="1"/>
</dbReference>
<dbReference type="CDD" id="cd04275">
    <property type="entry name" value="ZnMc_pappalysin_like"/>
    <property type="match status" value="1"/>
</dbReference>
<evidence type="ECO:0000256" key="8">
    <source>
        <dbReference type="ARBA" id="ARBA00023157"/>
    </source>
</evidence>
<keyword evidence="4 9" id="KW-0732">Signal</keyword>
<feature type="signal peptide" evidence="9">
    <location>
        <begin position="1"/>
        <end position="23"/>
    </location>
</feature>
<keyword evidence="8" id="KW-1015">Disulfide bond</keyword>
<dbReference type="PANTHER" id="PTHR47466:SF1">
    <property type="entry name" value="METALLOPROTEASE MEP1 (AFU_ORTHOLOGUE AFUA_1G07730)-RELATED"/>
    <property type="match status" value="1"/>
</dbReference>
<dbReference type="NCBIfam" id="TIGR04183">
    <property type="entry name" value="Por_Secre_tail"/>
    <property type="match status" value="1"/>
</dbReference>
<dbReference type="Gene3D" id="2.60.40.10">
    <property type="entry name" value="Immunoglobulins"/>
    <property type="match status" value="1"/>
</dbReference>
<keyword evidence="3" id="KW-0479">Metal-binding</keyword>
<reference evidence="14" key="1">
    <citation type="journal article" date="2019" name="Int. J. Syst. Evol. Microbiol.">
        <title>The Global Catalogue of Microorganisms (GCM) 10K type strain sequencing project: providing services to taxonomists for standard genome sequencing and annotation.</title>
        <authorList>
            <consortium name="The Broad Institute Genomics Platform"/>
            <consortium name="The Broad Institute Genome Sequencing Center for Infectious Disease"/>
            <person name="Wu L."/>
            <person name="Ma J."/>
        </authorList>
    </citation>
    <scope>NUCLEOTIDE SEQUENCE [LARGE SCALE GENOMIC DNA]</scope>
    <source>
        <strain evidence="14">KACC 12602</strain>
    </source>
</reference>
<organism evidence="13 14">
    <name type="scientific">Adhaeribacter terreus</name>
    <dbReference type="NCBI Taxonomy" id="529703"/>
    <lineage>
        <taxon>Bacteria</taxon>
        <taxon>Pseudomonadati</taxon>
        <taxon>Bacteroidota</taxon>
        <taxon>Cytophagia</taxon>
        <taxon>Cytophagales</taxon>
        <taxon>Hymenobacteraceae</taxon>
        <taxon>Adhaeribacter</taxon>
    </lineage>
</organism>
<keyword evidence="7 13" id="KW-0482">Metalloprotease</keyword>
<evidence type="ECO:0000256" key="9">
    <source>
        <dbReference type="SAM" id="SignalP"/>
    </source>
</evidence>
<feature type="domain" description="Secretion system C-terminal sorting" evidence="11">
    <location>
        <begin position="628"/>
        <end position="690"/>
    </location>
</feature>
<keyword evidence="6" id="KW-0862">Zinc</keyword>
<evidence type="ECO:0000256" key="3">
    <source>
        <dbReference type="ARBA" id="ARBA00022723"/>
    </source>
</evidence>
<sequence length="700" mass="75552">MRNVKQSIILFCLLQIIASEIFAQNIVQNVTGNQNPGDCGAAVLHDNLLRTSQEFRKRIELNENLMQAAQKTNALARTNQANGQILIIPVVVHIIHIGEAVGTGNNISDAQVNSAIVALNDIYRKKAGTYGAGGGVDMEVEFQLATRDPNCNPTNGIVRVNGSGVPNYASKGVKLQTAGAEDLAIKNLSRWPNSDYYNIWVVNDIDNGGGIAGYAYLPGAPANLDGIVILNRAFGTVGTVSNGMSRGHTLAHELGHAFNLYHTFEGDNGGTSCPPVTNGCGSGQGDCVADTEPHKRSSSAYNWSCPAGAINSCTNAPIGNVYKNYMDYNIETCRSEFTQDQKDRVRAAITQLRPGLLNSQSLSAGTLSTPLAATCTPSGTVVSNNFGIGIYSVEIGSSMVKSDGTVGDNALLVDHSCNQHFGLEDNNASSISVTTGPANNENVHVYLDYNNNGSFTEAGELILNSSNAKTHSGTFAPPTGNSSNTALRLRIISDFAANQITGPCYLPQYGQIEEYTVTLISPLPVSLASFTAAKVQNQVLLKWQTAQERNNHYFEIERSTDSKEWQAIGKVNGSGNSAITQAYAFTDSQPLPGNNYYRLKQVDFDGHSEFSIIRFVEFTKEKIAFTPYPNPGKGEFEVKTNSPITDQIQLRVYDTNGRLIYQLQSAPQNARFSIANYPAGLYMLEVISGNVVDRIKLVKE</sequence>
<evidence type="ECO:0000259" key="10">
    <source>
        <dbReference type="Pfam" id="PF05572"/>
    </source>
</evidence>
<evidence type="ECO:0000259" key="12">
    <source>
        <dbReference type="Pfam" id="PF20009"/>
    </source>
</evidence>
<dbReference type="SUPFAM" id="SSF55486">
    <property type="entry name" value="Metalloproteases ('zincins'), catalytic domain"/>
    <property type="match status" value="1"/>
</dbReference>
<evidence type="ECO:0000256" key="7">
    <source>
        <dbReference type="ARBA" id="ARBA00023049"/>
    </source>
</evidence>
<protein>
    <submittedName>
        <fullName evidence="13">M43 family zinc metalloprotease</fullName>
    </submittedName>
</protein>
<dbReference type="InterPro" id="IPR024079">
    <property type="entry name" value="MetalloPept_cat_dom_sf"/>
</dbReference>
<gene>
    <name evidence="13" type="ORF">ACFPIB_15170</name>
</gene>
<dbReference type="InterPro" id="IPR013783">
    <property type="entry name" value="Ig-like_fold"/>
</dbReference>
<evidence type="ECO:0000256" key="2">
    <source>
        <dbReference type="ARBA" id="ARBA00022670"/>
    </source>
</evidence>
<proteinExistence type="inferred from homology"/>
<comment type="caution">
    <text evidence="13">The sequence shown here is derived from an EMBL/GenBank/DDBJ whole genome shotgun (WGS) entry which is preliminary data.</text>
</comment>
<dbReference type="InterPro" id="IPR026444">
    <property type="entry name" value="Secre_tail"/>
</dbReference>
<feature type="domain" description="GEVED" evidence="12">
    <location>
        <begin position="442"/>
        <end position="518"/>
    </location>
</feature>
<comment type="similarity">
    <text evidence="1">Belongs to the peptidase M43B family.</text>
</comment>
<evidence type="ECO:0000313" key="14">
    <source>
        <dbReference type="Proteomes" id="UP001596161"/>
    </source>
</evidence>
<dbReference type="InterPro" id="IPR008754">
    <property type="entry name" value="Peptidase_M43"/>
</dbReference>
<dbReference type="Proteomes" id="UP001596161">
    <property type="component" value="Unassembled WGS sequence"/>
</dbReference>
<dbReference type="Pfam" id="PF18962">
    <property type="entry name" value="Por_Secre_tail"/>
    <property type="match status" value="1"/>
</dbReference>
<evidence type="ECO:0000256" key="1">
    <source>
        <dbReference type="ARBA" id="ARBA00008721"/>
    </source>
</evidence>
<dbReference type="RefSeq" id="WP_378018314.1">
    <property type="nucleotide sequence ID" value="NZ_JBHSKT010000010.1"/>
</dbReference>
<dbReference type="InterPro" id="IPR045474">
    <property type="entry name" value="GEVED"/>
</dbReference>
<evidence type="ECO:0000259" key="11">
    <source>
        <dbReference type="Pfam" id="PF18962"/>
    </source>
</evidence>
<keyword evidence="14" id="KW-1185">Reference proteome</keyword>
<keyword evidence="2" id="KW-0645">Protease</keyword>
<dbReference type="GO" id="GO:0008237">
    <property type="term" value="F:metallopeptidase activity"/>
    <property type="evidence" value="ECO:0007669"/>
    <property type="project" value="UniProtKB-KW"/>
</dbReference>
<dbReference type="Gene3D" id="3.40.390.10">
    <property type="entry name" value="Collagenase (Catalytic Domain)"/>
    <property type="match status" value="1"/>
</dbReference>
<dbReference type="EMBL" id="JBHSKT010000010">
    <property type="protein sequence ID" value="MFC5271957.1"/>
    <property type="molecule type" value="Genomic_DNA"/>
</dbReference>
<evidence type="ECO:0000256" key="5">
    <source>
        <dbReference type="ARBA" id="ARBA00022801"/>
    </source>
</evidence>
<keyword evidence="5" id="KW-0378">Hydrolase</keyword>
<name>A0ABW0EDG8_9BACT</name>
<dbReference type="Pfam" id="PF20009">
    <property type="entry name" value="GEVED"/>
    <property type="match status" value="1"/>
</dbReference>
<feature type="chain" id="PRO_5047185837" evidence="9">
    <location>
        <begin position="24"/>
        <end position="700"/>
    </location>
</feature>